<dbReference type="InParanoid" id="G0NPZ7"/>
<accession>G0NPZ7</accession>
<dbReference type="STRING" id="135651.G0NPZ7"/>
<dbReference type="HOGENOM" id="CLU_2186342_0_0_1"/>
<sequence>MVTEQIRIVLEEVLNRVRVNGIGPLMVQPATPHIDTSLGGPIDIQHYQQWATTPPGSQFGNPMLFNSPVEMPPFGVAPILSAVAPSVSLTSESLGPLGASVFSHYSPQHSSLTASSHGMSSPTSCSE</sequence>
<dbReference type="EMBL" id="GL379922">
    <property type="protein sequence ID" value="EGT35427.1"/>
    <property type="molecule type" value="Genomic_DNA"/>
</dbReference>
<dbReference type="AlphaFoldDB" id="G0NPZ7"/>
<evidence type="ECO:0000313" key="1">
    <source>
        <dbReference type="EMBL" id="EGT35427.1"/>
    </source>
</evidence>
<protein>
    <submittedName>
        <fullName evidence="1">Uncharacterized protein</fullName>
    </submittedName>
</protein>
<proteinExistence type="predicted"/>
<name>G0NPZ7_CAEBE</name>
<evidence type="ECO:0000313" key="2">
    <source>
        <dbReference type="Proteomes" id="UP000008068"/>
    </source>
</evidence>
<organism evidence="2">
    <name type="scientific">Caenorhabditis brenneri</name>
    <name type="common">Nematode worm</name>
    <dbReference type="NCBI Taxonomy" id="135651"/>
    <lineage>
        <taxon>Eukaryota</taxon>
        <taxon>Metazoa</taxon>
        <taxon>Ecdysozoa</taxon>
        <taxon>Nematoda</taxon>
        <taxon>Chromadorea</taxon>
        <taxon>Rhabditida</taxon>
        <taxon>Rhabditina</taxon>
        <taxon>Rhabditomorpha</taxon>
        <taxon>Rhabditoidea</taxon>
        <taxon>Rhabditidae</taxon>
        <taxon>Peloderinae</taxon>
        <taxon>Caenorhabditis</taxon>
    </lineage>
</organism>
<gene>
    <name evidence="1" type="ORF">CAEBREN_30685</name>
</gene>
<keyword evidence="2" id="KW-1185">Reference proteome</keyword>
<dbReference type="OrthoDB" id="125004at2759"/>
<dbReference type="Proteomes" id="UP000008068">
    <property type="component" value="Unassembled WGS sequence"/>
</dbReference>
<dbReference type="eggNOG" id="KOG0490">
    <property type="taxonomic scope" value="Eukaryota"/>
</dbReference>
<reference evidence="2" key="1">
    <citation type="submission" date="2011-07" db="EMBL/GenBank/DDBJ databases">
        <authorList>
            <consortium name="Caenorhabditis brenneri Sequencing and Analysis Consortium"/>
            <person name="Wilson R.K."/>
        </authorList>
    </citation>
    <scope>NUCLEOTIDE SEQUENCE [LARGE SCALE GENOMIC DNA]</scope>
    <source>
        <strain evidence="2">PB2801</strain>
    </source>
</reference>